<dbReference type="AlphaFoldDB" id="A0A6B3N0R5"/>
<dbReference type="GO" id="GO:0005524">
    <property type="term" value="F:ATP binding"/>
    <property type="evidence" value="ECO:0007669"/>
    <property type="project" value="UniProtKB-KW"/>
</dbReference>
<gene>
    <name evidence="3" type="ORF">F6J89_03260</name>
</gene>
<dbReference type="Pfam" id="PF19961">
    <property type="entry name" value="EAD8"/>
    <property type="match status" value="1"/>
</dbReference>
<evidence type="ECO:0000259" key="1">
    <source>
        <dbReference type="Pfam" id="PF19961"/>
    </source>
</evidence>
<organism evidence="3">
    <name type="scientific">Symploca sp. SIO1C4</name>
    <dbReference type="NCBI Taxonomy" id="2607765"/>
    <lineage>
        <taxon>Bacteria</taxon>
        <taxon>Bacillati</taxon>
        <taxon>Cyanobacteriota</taxon>
        <taxon>Cyanophyceae</taxon>
        <taxon>Coleofasciculales</taxon>
        <taxon>Coleofasciculaceae</taxon>
        <taxon>Symploca</taxon>
    </lineage>
</organism>
<protein>
    <submittedName>
        <fullName evidence="3">ATP-binding protein</fullName>
    </submittedName>
</protein>
<dbReference type="InterPro" id="IPR045437">
    <property type="entry name" value="EAD8"/>
</dbReference>
<dbReference type="InterPro" id="IPR027417">
    <property type="entry name" value="P-loop_NTPase"/>
</dbReference>
<dbReference type="EMBL" id="JAAHFQ010000041">
    <property type="protein sequence ID" value="NER26659.1"/>
    <property type="molecule type" value="Genomic_DNA"/>
</dbReference>
<reference evidence="3" key="1">
    <citation type="submission" date="2019-11" db="EMBL/GenBank/DDBJ databases">
        <title>Genomic insights into an expanded diversity of filamentous marine cyanobacteria reveals the extraordinary biosynthetic potential of Moorea and Okeania.</title>
        <authorList>
            <person name="Ferreira Leao T."/>
            <person name="Wang M."/>
            <person name="Moss N."/>
            <person name="Da Silva R."/>
            <person name="Sanders J."/>
            <person name="Nurk S."/>
            <person name="Gurevich A."/>
            <person name="Humphrey G."/>
            <person name="Reher R."/>
            <person name="Zhu Q."/>
            <person name="Belda-Ferre P."/>
            <person name="Glukhov E."/>
            <person name="Rex R."/>
            <person name="Dorrestein P.C."/>
            <person name="Knight R."/>
            <person name="Pevzner P."/>
            <person name="Gerwick W.H."/>
            <person name="Gerwick L."/>
        </authorList>
    </citation>
    <scope>NUCLEOTIDE SEQUENCE</scope>
    <source>
        <strain evidence="3">SIO1C4</strain>
    </source>
</reference>
<feature type="domain" description="Effector-associated" evidence="1">
    <location>
        <begin position="8"/>
        <end position="100"/>
    </location>
</feature>
<accession>A0A6B3N0R5</accession>
<proteinExistence type="predicted"/>
<keyword evidence="3" id="KW-0067">ATP-binding</keyword>
<comment type="caution">
    <text evidence="3">The sequence shown here is derived from an EMBL/GenBank/DDBJ whole genome shotgun (WGS) entry which is preliminary data.</text>
</comment>
<dbReference type="SUPFAM" id="SSF52540">
    <property type="entry name" value="P-loop containing nucleoside triphosphate hydrolases"/>
    <property type="match status" value="1"/>
</dbReference>
<sequence length="231" mass="25688">MPSKLDPNLLKDLVSIISPFMEKEDDRRTLLTLALVNTPILQQITYTGSPEAFTVRMVKQLADHGEVRSGELALLALLKEVAAHAGLEKEPLFEELSSRLTKLSSPSVETVIECPYQGLQAFEEDKKDFFFGRQKVIETLQDKLEQAQFVPLIGASGSGKSSVIRAGLIPCLKHKGWQILKLPILPGVELLAELKRVLSQLFDRTEVGEIYSLIDTEGLQPVIARHVPTFE</sequence>
<dbReference type="Pfam" id="PF20703">
    <property type="entry name" value="nSTAND1"/>
    <property type="match status" value="1"/>
</dbReference>
<name>A0A6B3N0R5_9CYAN</name>
<dbReference type="InterPro" id="IPR049052">
    <property type="entry name" value="nSTAND1"/>
</dbReference>
<dbReference type="Gene3D" id="3.40.50.300">
    <property type="entry name" value="P-loop containing nucleotide triphosphate hydrolases"/>
    <property type="match status" value="1"/>
</dbReference>
<feature type="domain" description="Novel STAND NTPase 1" evidence="2">
    <location>
        <begin position="115"/>
        <end position="199"/>
    </location>
</feature>
<keyword evidence="3" id="KW-0547">Nucleotide-binding</keyword>
<evidence type="ECO:0000313" key="3">
    <source>
        <dbReference type="EMBL" id="NER26659.1"/>
    </source>
</evidence>
<evidence type="ECO:0000259" key="2">
    <source>
        <dbReference type="Pfam" id="PF20703"/>
    </source>
</evidence>